<dbReference type="CDD" id="cd12797">
    <property type="entry name" value="M23_peptidase"/>
    <property type="match status" value="1"/>
</dbReference>
<dbReference type="SUPFAM" id="SSF51261">
    <property type="entry name" value="Duplicated hybrid motif"/>
    <property type="match status" value="1"/>
</dbReference>
<dbReference type="Gene3D" id="2.70.70.10">
    <property type="entry name" value="Glucose Permease (Domain IIA)"/>
    <property type="match status" value="1"/>
</dbReference>
<sequence length="318" mass="33165">MDSFPRRLRALWGIRWRNIPLTAVAGIVALGLVGGVLALAFGSGSQPENAALTTASGEHKPASGAVERIDAAAAIAKESAEKKAAKEKAAAEQAERAGVAKQRAARSEQRRAALEQAAAEKKAAEKKAAARKAAERKRAAEKAAAEKAAERKRAAEKAAAEKAAEKKAAEKKAAAEKAAAAKRAPQWVLPLTSYELTGRFGQSGNNWASSHHGLDFAADTGTPIHAVGKGEIISAGWQNAYGNAIEIRHPDGTVTLYGHMSRFARTSGSVSAGDVIGYVGATGNVTGPHCHLEVRPHGGGLDDAIDPFVWLKNKGLNP</sequence>
<dbReference type="GO" id="GO:0004222">
    <property type="term" value="F:metalloendopeptidase activity"/>
    <property type="evidence" value="ECO:0007669"/>
    <property type="project" value="TreeGrafter"/>
</dbReference>
<proteinExistence type="predicted"/>
<dbReference type="InterPro" id="IPR016047">
    <property type="entry name" value="M23ase_b-sheet_dom"/>
</dbReference>
<gene>
    <name evidence="4" type="ORF">SAMN04489717_5358</name>
</gene>
<name>A0A1H1Y8Q7_9ACTN</name>
<feature type="domain" description="M23ase beta-sheet core" evidence="3">
    <location>
        <begin position="210"/>
        <end position="299"/>
    </location>
</feature>
<protein>
    <submittedName>
        <fullName evidence="4">Murein DD-endopeptidase MepM and murein hydrolase activator NlpD, contain LysM domain</fullName>
    </submittedName>
</protein>
<keyword evidence="5" id="KW-1185">Reference proteome</keyword>
<dbReference type="STRING" id="117157.SAMN04489717_5358"/>
<dbReference type="OrthoDB" id="1099523at2"/>
<evidence type="ECO:0000313" key="5">
    <source>
        <dbReference type="Proteomes" id="UP000198983"/>
    </source>
</evidence>
<dbReference type="InterPro" id="IPR050570">
    <property type="entry name" value="Cell_wall_metabolism_enzyme"/>
</dbReference>
<dbReference type="RefSeq" id="WP_157728811.1">
    <property type="nucleotide sequence ID" value="NZ_LT629732.1"/>
</dbReference>
<keyword evidence="2" id="KW-1133">Transmembrane helix</keyword>
<dbReference type="PANTHER" id="PTHR21666">
    <property type="entry name" value="PEPTIDASE-RELATED"/>
    <property type="match status" value="1"/>
</dbReference>
<dbReference type="Pfam" id="PF01551">
    <property type="entry name" value="Peptidase_M23"/>
    <property type="match status" value="1"/>
</dbReference>
<keyword evidence="4" id="KW-0378">Hydrolase</keyword>
<dbReference type="AlphaFoldDB" id="A0A1H1Y8Q7"/>
<feature type="transmembrane region" description="Helical" evidence="2">
    <location>
        <begin position="21"/>
        <end position="41"/>
    </location>
</feature>
<evidence type="ECO:0000256" key="1">
    <source>
        <dbReference type="SAM" id="MobiDB-lite"/>
    </source>
</evidence>
<evidence type="ECO:0000313" key="4">
    <source>
        <dbReference type="EMBL" id="SDT17833.1"/>
    </source>
</evidence>
<accession>A0A1H1Y8Q7</accession>
<organism evidence="4 5">
    <name type="scientific">Actinopolymorpha singaporensis</name>
    <dbReference type="NCBI Taxonomy" id="117157"/>
    <lineage>
        <taxon>Bacteria</taxon>
        <taxon>Bacillati</taxon>
        <taxon>Actinomycetota</taxon>
        <taxon>Actinomycetes</taxon>
        <taxon>Propionibacteriales</taxon>
        <taxon>Actinopolymorphaceae</taxon>
        <taxon>Actinopolymorpha</taxon>
    </lineage>
</organism>
<feature type="compositionally biased region" description="Basic and acidic residues" evidence="1">
    <location>
        <begin position="105"/>
        <end position="163"/>
    </location>
</feature>
<dbReference type="Proteomes" id="UP000198983">
    <property type="component" value="Chromosome I"/>
</dbReference>
<evidence type="ECO:0000256" key="2">
    <source>
        <dbReference type="SAM" id="Phobius"/>
    </source>
</evidence>
<keyword evidence="2" id="KW-0812">Transmembrane</keyword>
<keyword evidence="2" id="KW-0472">Membrane</keyword>
<dbReference type="PANTHER" id="PTHR21666:SF270">
    <property type="entry name" value="MUREIN HYDROLASE ACTIVATOR ENVC"/>
    <property type="match status" value="1"/>
</dbReference>
<dbReference type="EMBL" id="LT629732">
    <property type="protein sequence ID" value="SDT17833.1"/>
    <property type="molecule type" value="Genomic_DNA"/>
</dbReference>
<evidence type="ECO:0000259" key="3">
    <source>
        <dbReference type="Pfam" id="PF01551"/>
    </source>
</evidence>
<feature type="region of interest" description="Disordered" evidence="1">
    <location>
        <begin position="94"/>
        <end position="163"/>
    </location>
</feature>
<reference evidence="4 5" key="1">
    <citation type="submission" date="2016-10" db="EMBL/GenBank/DDBJ databases">
        <authorList>
            <person name="de Groot N.N."/>
        </authorList>
    </citation>
    <scope>NUCLEOTIDE SEQUENCE [LARGE SCALE GENOMIC DNA]</scope>
    <source>
        <strain evidence="4 5">DSM 22024</strain>
    </source>
</reference>
<dbReference type="InterPro" id="IPR011055">
    <property type="entry name" value="Dup_hybrid_motif"/>
</dbReference>